<dbReference type="AlphaFoldDB" id="A0A3M6TY08"/>
<name>A0A3M6TY08_POCDA</name>
<dbReference type="EMBL" id="RCHS01002704">
    <property type="protein sequence ID" value="RMX46295.1"/>
    <property type="molecule type" value="Genomic_DNA"/>
</dbReference>
<evidence type="ECO:0000313" key="2">
    <source>
        <dbReference type="Proteomes" id="UP000275408"/>
    </source>
</evidence>
<dbReference type="Proteomes" id="UP000275408">
    <property type="component" value="Unassembled WGS sequence"/>
</dbReference>
<gene>
    <name evidence="1" type="ORF">pdam_00000495</name>
</gene>
<feature type="non-terminal residue" evidence="1">
    <location>
        <position position="1"/>
    </location>
</feature>
<accession>A0A3M6TY08</accession>
<sequence length="144" mass="16982">NFTLASWLNESLVSRARYYLSSNTKLTLYYTLIYPVYHLPYSTWLSTQRIANIIIINYCPRCFSSCSLKIGKYTVMIQEYPIAIDHINCRTNLKQFTILYQGPKIWNSLPISISGLTRFFTFKRKIIEFINKMNPNWPSRKSTT</sequence>
<evidence type="ECO:0000313" key="1">
    <source>
        <dbReference type="EMBL" id="RMX46295.1"/>
    </source>
</evidence>
<organism evidence="1 2">
    <name type="scientific">Pocillopora damicornis</name>
    <name type="common">Cauliflower coral</name>
    <name type="synonym">Millepora damicornis</name>
    <dbReference type="NCBI Taxonomy" id="46731"/>
    <lineage>
        <taxon>Eukaryota</taxon>
        <taxon>Metazoa</taxon>
        <taxon>Cnidaria</taxon>
        <taxon>Anthozoa</taxon>
        <taxon>Hexacorallia</taxon>
        <taxon>Scleractinia</taxon>
        <taxon>Astrocoeniina</taxon>
        <taxon>Pocilloporidae</taxon>
        <taxon>Pocillopora</taxon>
    </lineage>
</organism>
<reference evidence="1 2" key="1">
    <citation type="journal article" date="2018" name="Sci. Rep.">
        <title>Comparative analysis of the Pocillopora damicornis genome highlights role of immune system in coral evolution.</title>
        <authorList>
            <person name="Cunning R."/>
            <person name="Bay R.A."/>
            <person name="Gillette P."/>
            <person name="Baker A.C."/>
            <person name="Traylor-Knowles N."/>
        </authorList>
    </citation>
    <scope>NUCLEOTIDE SEQUENCE [LARGE SCALE GENOMIC DNA]</scope>
    <source>
        <strain evidence="1">RSMAS</strain>
        <tissue evidence="1">Whole animal</tissue>
    </source>
</reference>
<protein>
    <submittedName>
        <fullName evidence="1">Uncharacterized protein</fullName>
    </submittedName>
</protein>
<comment type="caution">
    <text evidence="1">The sequence shown here is derived from an EMBL/GenBank/DDBJ whole genome shotgun (WGS) entry which is preliminary data.</text>
</comment>
<proteinExistence type="predicted"/>
<keyword evidence="2" id="KW-1185">Reference proteome</keyword>
<feature type="non-terminal residue" evidence="1">
    <location>
        <position position="144"/>
    </location>
</feature>